<dbReference type="SUPFAM" id="SSF53474">
    <property type="entry name" value="alpha/beta-Hydrolases"/>
    <property type="match status" value="1"/>
</dbReference>
<dbReference type="InterPro" id="IPR029058">
    <property type="entry name" value="AB_hydrolase_fold"/>
</dbReference>
<feature type="transmembrane region" description="Helical" evidence="1">
    <location>
        <begin position="1046"/>
        <end position="1064"/>
    </location>
</feature>
<sequence>MMVGDSRFKPRLLLVVAAALWVGIVGLLGLHNSFPTGCIMTYMYPTYIPLPPTPNTSASKYGLFLYHEGWKKIDYHLKLLQLSGVPVLFIPGNGGSFKQVRSLAAESDRAFNAGPLEESFYQSGVLTNAEANFEANRVDRVNGLEGNEEMHSLGRRYHNHLDWFSVDLDGEHSAMDGRILEEHTEYVVQAIHRILDRYKESLEARSKDRADLATTVPKSVILVGHSMGGFVARAAVVHSGLRKGAVQTVVTLSSPHLSPPVAMQPSLGYYFSRVNRAWRRGYSSSKRPGWRGSTSTLSLSHVVVVSILGGSRDYQVRSKMASLDGLVPSTRGLTIETPGMLNVWLGMEHQSILWCNQLVVQVSHTLLQLIDKKSGQPFSSPSKRLATFVTSLRSPLPQLFGWMSKNELSEMNQLAHKPATVSVTEEDFSPHSCSKSIKWSDESHEKDLFIETYTVTILAMDGRRRWLDIKKLGSDGRDHFVLVTNLVPCLGIRVHLWPERGANEGSSVNQRVVEVTKKMVQLPAGPAPRQIEPGGQTEQAPPSGILRLSSEELQGFRFMTVTVAPRPILSGRPPPAASMAVGQFYRPNEGRVILSPLWITSTILRHKDVQLVENHPLLFNLTLSVSTGVLPLNMEIKTASCGIRNSVFANEEPGDHEHTGLCKLRCFPPVALVWDSLTGVAVIPNFFAETIAVDSSPALWSTRRGSRESTVIILVDPHCAYNIRMSVSLPAAATRFLLIHGLQIAGFAIAILLFTLMQQARAWELDCPVPSVLASMEYNLKVPFPFVWLSMIPLIVYTFVELVSLETTSSFASFLLVSVACYGFATGAVALLAMVTQIILYAAASMQIFVKLRCKIWIQRANAKIPVWFWNQMNALSSTWVFGSIRNRPLLTVMLLSILLVFFVHPALGLIVLVLLHTCNCYMALCSQQQNSFVPSPGQALDKQMDPTKVDNEQIASPKTVITFKDAQLESFNYSHGLLLLHLIATAMLVPSLVAWGQRLGMDKSLPWFLDASLSFGIVLHGFFGSKLDINIPLVPLPTASNSDSGLSFVYALAGLYSYLAGLALAPYRVFYALAFIGVLTVILRILERRGRTKGDYCSKRRHFHRH</sequence>
<protein>
    <recommendedName>
        <fullName evidence="1">GPI inositol-deacylase</fullName>
        <ecNumber evidence="1">3.1.-.-</ecNumber>
    </recommendedName>
</protein>
<dbReference type="EMBL" id="JABFUD020000002">
    <property type="protein sequence ID" value="KAI5083761.1"/>
    <property type="molecule type" value="Genomic_DNA"/>
</dbReference>
<feature type="transmembrane region" description="Helical" evidence="1">
    <location>
        <begin position="1008"/>
        <end position="1025"/>
    </location>
</feature>
<name>A0A9D4VC35_ADICA</name>
<evidence type="ECO:0000313" key="3">
    <source>
        <dbReference type="EMBL" id="KAI5083761.1"/>
    </source>
</evidence>
<comment type="similarity">
    <text evidence="1">Belongs to the GPI inositol-deacylase family.</text>
</comment>
<dbReference type="PANTHER" id="PTHR47346:SF1">
    <property type="entry name" value="GPI INOSITOL-DEACYLASE"/>
    <property type="match status" value="1"/>
</dbReference>
<dbReference type="Pfam" id="PF07819">
    <property type="entry name" value="PGAP1"/>
    <property type="match status" value="1"/>
</dbReference>
<dbReference type="EC" id="3.1.-.-" evidence="1"/>
<feature type="transmembrane region" description="Helical" evidence="1">
    <location>
        <begin position="865"/>
        <end position="885"/>
    </location>
</feature>
<keyword evidence="1" id="KW-0653">Protein transport</keyword>
<dbReference type="Proteomes" id="UP000886520">
    <property type="component" value="Chromosome 3"/>
</dbReference>
<feature type="transmembrane region" description="Helical" evidence="1">
    <location>
        <begin position="1070"/>
        <end position="1087"/>
    </location>
</feature>
<dbReference type="AlphaFoldDB" id="A0A9D4VC35"/>
<dbReference type="GO" id="GO:0016788">
    <property type="term" value="F:hydrolase activity, acting on ester bonds"/>
    <property type="evidence" value="ECO:0007669"/>
    <property type="project" value="InterPro"/>
</dbReference>
<feature type="transmembrane region" description="Helical" evidence="1">
    <location>
        <begin position="736"/>
        <end position="757"/>
    </location>
</feature>
<dbReference type="PANTHER" id="PTHR47346">
    <property type="entry name" value="HYDROLASES, ACTING ON ESTER BOND"/>
    <property type="match status" value="1"/>
</dbReference>
<keyword evidence="1" id="KW-0378">Hydrolase</keyword>
<dbReference type="GO" id="GO:0005789">
    <property type="term" value="C:endoplasmic reticulum membrane"/>
    <property type="evidence" value="ECO:0007669"/>
    <property type="project" value="UniProtKB-SubCell"/>
</dbReference>
<accession>A0A9D4VC35</accession>
<dbReference type="InterPro" id="IPR012908">
    <property type="entry name" value="PGAP1-ab_dom-like"/>
</dbReference>
<comment type="subcellular location">
    <subcellularLocation>
        <location evidence="1">Endoplasmic reticulum membrane</location>
    </subcellularLocation>
</comment>
<feature type="transmembrane region" description="Helical" evidence="1">
    <location>
        <begin position="12"/>
        <end position="30"/>
    </location>
</feature>
<keyword evidence="1" id="KW-0812">Transmembrane</keyword>
<dbReference type="GO" id="GO:0015031">
    <property type="term" value="P:protein transport"/>
    <property type="evidence" value="ECO:0007669"/>
    <property type="project" value="UniProtKB-KW"/>
</dbReference>
<evidence type="ECO:0000256" key="1">
    <source>
        <dbReference type="RuleBase" id="RU365011"/>
    </source>
</evidence>
<proteinExistence type="inferred from homology"/>
<gene>
    <name evidence="3" type="ORF">GOP47_0003504</name>
</gene>
<keyword evidence="1" id="KW-0472">Membrane</keyword>
<evidence type="ECO:0000259" key="2">
    <source>
        <dbReference type="Pfam" id="PF07819"/>
    </source>
</evidence>
<dbReference type="OrthoDB" id="348976at2759"/>
<feature type="domain" description="GPI inositol-deacylase PGAP1-like alpha/beta" evidence="2">
    <location>
        <begin position="81"/>
        <end position="368"/>
    </location>
</feature>
<keyword evidence="4" id="KW-1185">Reference proteome</keyword>
<comment type="function">
    <text evidence="1">Involved in inositol deacylation of GPI-anchored proteins which plays important roles in the quality control and ER-associated degradation of GPI-anchored proteins.</text>
</comment>
<keyword evidence="1" id="KW-0813">Transport</keyword>
<comment type="caution">
    <text evidence="3">The sequence shown here is derived from an EMBL/GenBank/DDBJ whole genome shotgun (WGS) entry which is preliminary data.</text>
</comment>
<keyword evidence="1" id="KW-1133">Transmembrane helix</keyword>
<keyword evidence="1" id="KW-0256">Endoplasmic reticulum</keyword>
<organism evidence="3 4">
    <name type="scientific">Adiantum capillus-veneris</name>
    <name type="common">Maidenhair fern</name>
    <dbReference type="NCBI Taxonomy" id="13818"/>
    <lineage>
        <taxon>Eukaryota</taxon>
        <taxon>Viridiplantae</taxon>
        <taxon>Streptophyta</taxon>
        <taxon>Embryophyta</taxon>
        <taxon>Tracheophyta</taxon>
        <taxon>Polypodiopsida</taxon>
        <taxon>Polypodiidae</taxon>
        <taxon>Polypodiales</taxon>
        <taxon>Pteridineae</taxon>
        <taxon>Pteridaceae</taxon>
        <taxon>Vittarioideae</taxon>
        <taxon>Adiantum</taxon>
    </lineage>
</organism>
<evidence type="ECO:0000313" key="4">
    <source>
        <dbReference type="Proteomes" id="UP000886520"/>
    </source>
</evidence>
<reference evidence="3" key="1">
    <citation type="submission" date="2021-01" db="EMBL/GenBank/DDBJ databases">
        <title>Adiantum capillus-veneris genome.</title>
        <authorList>
            <person name="Fang Y."/>
            <person name="Liao Q."/>
        </authorList>
    </citation>
    <scope>NUCLEOTIDE SEQUENCE</scope>
    <source>
        <strain evidence="3">H3</strain>
        <tissue evidence="3">Leaf</tissue>
    </source>
</reference>
<feature type="transmembrane region" description="Helical" evidence="1">
    <location>
        <begin position="811"/>
        <end position="844"/>
    </location>
</feature>
<feature type="transmembrane region" description="Helical" evidence="1">
    <location>
        <begin position="778"/>
        <end position="799"/>
    </location>
</feature>
<feature type="transmembrane region" description="Helical" evidence="1">
    <location>
        <begin position="891"/>
        <end position="916"/>
    </location>
</feature>
<feature type="transmembrane region" description="Helical" evidence="1">
    <location>
        <begin position="978"/>
        <end position="996"/>
    </location>
</feature>
<dbReference type="Gene3D" id="3.40.50.1820">
    <property type="entry name" value="alpha/beta hydrolase"/>
    <property type="match status" value="1"/>
</dbReference>